<name>A0ABS1FYW5_9FLAO</name>
<proteinExistence type="predicted"/>
<accession>A0ABS1FYW5</accession>
<evidence type="ECO:0000256" key="1">
    <source>
        <dbReference type="SAM" id="SignalP"/>
    </source>
</evidence>
<gene>
    <name evidence="2" type="ORF">JHL15_17625</name>
</gene>
<evidence type="ECO:0008006" key="4">
    <source>
        <dbReference type="Google" id="ProtNLM"/>
    </source>
</evidence>
<organism evidence="2 3">
    <name type="scientific">Chryseobacterium paridis</name>
    <dbReference type="NCBI Taxonomy" id="2800328"/>
    <lineage>
        <taxon>Bacteria</taxon>
        <taxon>Pseudomonadati</taxon>
        <taxon>Bacteroidota</taxon>
        <taxon>Flavobacteriia</taxon>
        <taxon>Flavobacteriales</taxon>
        <taxon>Weeksellaceae</taxon>
        <taxon>Chryseobacterium group</taxon>
        <taxon>Chryseobacterium</taxon>
    </lineage>
</organism>
<keyword evidence="3" id="KW-1185">Reference proteome</keyword>
<keyword evidence="1" id="KW-0732">Signal</keyword>
<dbReference type="Gene3D" id="2.130.10.10">
    <property type="entry name" value="YVTN repeat-like/Quinoprotein amine dehydrogenase"/>
    <property type="match status" value="1"/>
</dbReference>
<sequence length="357" mass="38853">MKIRKILSLAFASTLLFNVACSDDNDIVIDNPPKGAYENGVLISNEGGFSSPTSEVSFVSNDFGTVENKLYSRNNNNEILGSVLQTIGFSGDNAYLVSNVPNKIDIVNRYSFKKQATVTSNLDNPRYITFSGNQYYVTNNNFGTMVKKLNVYNTNNNSFVKSINFDRLAEKVVEANGSIVVQTDGITYETTPPYNELPTGYTITIVKPSTNTVDKVVTLPSNGIIRDLISYNGSAYVLASSSTNSYIYKINASAGTFTTTSITGIPKVLKLRIDANKFYFADSSNKIYSMNLDSSTPSTAIVTTPGNLYGFNVIDGKIFASDASYTADSKVYIYNAANGSVLKSFNTGIATNGFYKN</sequence>
<protein>
    <recommendedName>
        <fullName evidence="4">DUF5050 domain-containing protein</fullName>
    </recommendedName>
</protein>
<comment type="caution">
    <text evidence="2">The sequence shown here is derived from an EMBL/GenBank/DDBJ whole genome shotgun (WGS) entry which is preliminary data.</text>
</comment>
<dbReference type="RefSeq" id="WP_200247897.1">
    <property type="nucleotide sequence ID" value="NZ_JAENHK010000010.1"/>
</dbReference>
<dbReference type="InterPro" id="IPR015943">
    <property type="entry name" value="WD40/YVTN_repeat-like_dom_sf"/>
</dbReference>
<feature type="chain" id="PRO_5047289429" description="DUF5050 domain-containing protein" evidence="1">
    <location>
        <begin position="23"/>
        <end position="357"/>
    </location>
</feature>
<dbReference type="Pfam" id="PF16819">
    <property type="entry name" value="DUF5074"/>
    <property type="match status" value="1"/>
</dbReference>
<dbReference type="InterPro" id="IPR031815">
    <property type="entry name" value="DUF5074"/>
</dbReference>
<evidence type="ECO:0000313" key="2">
    <source>
        <dbReference type="EMBL" id="MBK1897590.1"/>
    </source>
</evidence>
<feature type="signal peptide" evidence="1">
    <location>
        <begin position="1"/>
        <end position="22"/>
    </location>
</feature>
<dbReference type="Proteomes" id="UP000628669">
    <property type="component" value="Unassembled WGS sequence"/>
</dbReference>
<dbReference type="SUPFAM" id="SSF63825">
    <property type="entry name" value="YWTD domain"/>
    <property type="match status" value="1"/>
</dbReference>
<dbReference type="EMBL" id="JAENHK010000010">
    <property type="protein sequence ID" value="MBK1897590.1"/>
    <property type="molecule type" value="Genomic_DNA"/>
</dbReference>
<evidence type="ECO:0000313" key="3">
    <source>
        <dbReference type="Proteomes" id="UP000628669"/>
    </source>
</evidence>
<reference evidence="3" key="1">
    <citation type="submission" date="2021-01" db="EMBL/GenBank/DDBJ databases">
        <title>Genome public.</title>
        <authorList>
            <person name="Liu C."/>
            <person name="Sun Q."/>
        </authorList>
    </citation>
    <scope>NUCLEOTIDE SEQUENCE [LARGE SCALE GENOMIC DNA]</scope>
    <source>
        <strain evidence="3">YIM B02567</strain>
    </source>
</reference>